<keyword evidence="1" id="KW-0812">Transmembrane</keyword>
<feature type="transmembrane region" description="Helical" evidence="1">
    <location>
        <begin position="7"/>
        <end position="35"/>
    </location>
</feature>
<sequence length="68" mass="7963">MEEKLPFLIGSIILVLLIILWPIYFFTFSVFSIISLGAGELIFFAIIEIVLVAIMVTLWEFYKRKYTK</sequence>
<dbReference type="AlphaFoldDB" id="A0A8T5GFE4"/>
<name>A0A8T5GFE4_9ARCH</name>
<organism evidence="2 3">
    <name type="scientific">Candidatus Iainarchaeum sp</name>
    <dbReference type="NCBI Taxonomy" id="3101447"/>
    <lineage>
        <taxon>Archaea</taxon>
        <taxon>Candidatus Iainarchaeota</taxon>
        <taxon>Candidatus Iainarchaeia</taxon>
        <taxon>Candidatus Iainarchaeales</taxon>
        <taxon>Candidatus Iainarchaeaceae</taxon>
        <taxon>Candidatus Iainarchaeum</taxon>
    </lineage>
</organism>
<reference evidence="2" key="1">
    <citation type="journal article" date="2021" name="ISME J.">
        <title>Mercury methylation by metabolically versatile and cosmopolitan marine bacteria.</title>
        <authorList>
            <person name="Lin H."/>
            <person name="Ascher D.B."/>
            <person name="Myung Y."/>
            <person name="Lamborg C.H."/>
            <person name="Hallam S.J."/>
            <person name="Gionfriddo C.M."/>
            <person name="Holt K.E."/>
            <person name="Moreau J.W."/>
        </authorList>
    </citation>
    <scope>NUCLEOTIDE SEQUENCE</scope>
    <source>
        <strain evidence="2">SI075_bin30</strain>
    </source>
</reference>
<keyword evidence="1" id="KW-1133">Transmembrane helix</keyword>
<protein>
    <submittedName>
        <fullName evidence="2">Uncharacterized protein</fullName>
    </submittedName>
</protein>
<proteinExistence type="predicted"/>
<evidence type="ECO:0000313" key="2">
    <source>
        <dbReference type="EMBL" id="MBT4870256.1"/>
    </source>
</evidence>
<gene>
    <name evidence="2" type="ORF">HON47_01645</name>
</gene>
<dbReference type="Proteomes" id="UP000722459">
    <property type="component" value="Unassembled WGS sequence"/>
</dbReference>
<evidence type="ECO:0000313" key="3">
    <source>
        <dbReference type="Proteomes" id="UP000722459"/>
    </source>
</evidence>
<comment type="caution">
    <text evidence="2">The sequence shown here is derived from an EMBL/GenBank/DDBJ whole genome shotgun (WGS) entry which is preliminary data.</text>
</comment>
<accession>A0A8T5GFE4</accession>
<evidence type="ECO:0000256" key="1">
    <source>
        <dbReference type="SAM" id="Phobius"/>
    </source>
</evidence>
<keyword evidence="1" id="KW-0472">Membrane</keyword>
<dbReference type="EMBL" id="JABJNZ010000023">
    <property type="protein sequence ID" value="MBT4870256.1"/>
    <property type="molecule type" value="Genomic_DNA"/>
</dbReference>
<feature type="transmembrane region" description="Helical" evidence="1">
    <location>
        <begin position="41"/>
        <end position="62"/>
    </location>
</feature>